<dbReference type="OrthoDB" id="346407at2759"/>
<dbReference type="GeneID" id="60403767"/>
<dbReference type="AlphaFoldDB" id="U6KIN4"/>
<dbReference type="RefSeq" id="XP_037878416.1">
    <property type="nucleotide sequence ID" value="XM_038022562.1"/>
</dbReference>
<reference evidence="2" key="2">
    <citation type="submission" date="2013-10" db="EMBL/GenBank/DDBJ databases">
        <authorList>
            <person name="Aslett M."/>
        </authorList>
    </citation>
    <scope>NUCLEOTIDE SEQUENCE [LARGE SCALE GENOMIC DNA]</scope>
    <source>
        <strain evidence="2">Houghton</strain>
    </source>
</reference>
<dbReference type="Proteomes" id="UP000030744">
    <property type="component" value="Unassembled WGS sequence"/>
</dbReference>
<keyword evidence="3" id="KW-1185">Reference proteome</keyword>
<dbReference type="VEuPathDB" id="ToxoDB:EMH_0007940"/>
<name>U6KIN4_9EIME</name>
<reference evidence="2" key="1">
    <citation type="submission" date="2013-10" db="EMBL/GenBank/DDBJ databases">
        <title>Genomic analysis of the causative agents of coccidiosis in chickens.</title>
        <authorList>
            <person name="Reid A.J."/>
            <person name="Blake D."/>
            <person name="Billington K."/>
            <person name="Browne H."/>
            <person name="Dunn M."/>
            <person name="Hung S."/>
            <person name="Kawahara F."/>
            <person name="Miranda-Saavedra D."/>
            <person name="Mourier T."/>
            <person name="Nagra H."/>
            <person name="Otto T.D."/>
            <person name="Rawlings N."/>
            <person name="Sanchez A."/>
            <person name="Sanders M."/>
            <person name="Subramaniam C."/>
            <person name="Tay Y."/>
            <person name="Dear P."/>
            <person name="Doerig C."/>
            <person name="Gruber A."/>
            <person name="Parkinson J."/>
            <person name="Shirley M."/>
            <person name="Wan K.L."/>
            <person name="Berriman M."/>
            <person name="Tomley F."/>
            <person name="Pain A."/>
        </authorList>
    </citation>
    <scope>NUCLEOTIDE SEQUENCE [LARGE SCALE GENOMIC DNA]</scope>
    <source>
        <strain evidence="2">Houghton</strain>
    </source>
</reference>
<accession>U6KIN4</accession>
<evidence type="ECO:0000313" key="3">
    <source>
        <dbReference type="Proteomes" id="UP000030744"/>
    </source>
</evidence>
<protein>
    <submittedName>
        <fullName evidence="2">Uncharacterized protein</fullName>
    </submittedName>
</protein>
<feature type="region of interest" description="Disordered" evidence="1">
    <location>
        <begin position="1"/>
        <end position="21"/>
    </location>
</feature>
<organism evidence="2 3">
    <name type="scientific">Eimeria mitis</name>
    <dbReference type="NCBI Taxonomy" id="44415"/>
    <lineage>
        <taxon>Eukaryota</taxon>
        <taxon>Sar</taxon>
        <taxon>Alveolata</taxon>
        <taxon>Apicomplexa</taxon>
        <taxon>Conoidasida</taxon>
        <taxon>Coccidia</taxon>
        <taxon>Eucoccidiorida</taxon>
        <taxon>Eimeriorina</taxon>
        <taxon>Eimeriidae</taxon>
        <taxon>Eimeria</taxon>
    </lineage>
</organism>
<feature type="region of interest" description="Disordered" evidence="1">
    <location>
        <begin position="96"/>
        <end position="129"/>
    </location>
</feature>
<evidence type="ECO:0000313" key="2">
    <source>
        <dbReference type="EMBL" id="CDJ36127.1"/>
    </source>
</evidence>
<sequence length="294" mass="32312">MADREPAVAGVPSERLSQMASPQLLQRPRRNSALGLTYSPFKDEVRAILHPCNPCSSSRKNTPREAKDMLKMTPPGYAGISTAQLNNALFSNGSKKQSAAANKSDQMTSLFSSAGSKSPGTQMHQRGGTRPLRQYVSTDQLPRAFCTKFQVTDPLTGRTEIMTARRPGNAATEINLASFDSYMLPRERTFSVQKAKDNIDHNLLGLMPKPNTELKFSVRSIARRHHQPTLECKEDWMTPTASANVCKPLGLSKRHAGFPWNPTETDNIAHTYGGQSAASPRTTRACIRPAFIPS</sequence>
<feature type="compositionally biased region" description="Polar residues" evidence="1">
    <location>
        <begin position="96"/>
        <end position="124"/>
    </location>
</feature>
<gene>
    <name evidence="2" type="ORF">EMH_0007940</name>
</gene>
<dbReference type="EMBL" id="HG735566">
    <property type="protein sequence ID" value="CDJ36127.1"/>
    <property type="molecule type" value="Genomic_DNA"/>
</dbReference>
<proteinExistence type="predicted"/>
<evidence type="ECO:0000256" key="1">
    <source>
        <dbReference type="SAM" id="MobiDB-lite"/>
    </source>
</evidence>